<sequence>MARRRSNMVVFMVLVAAALLQSSKAQTTHVVGDALGWVVPPGGSIAYRTWASRQTFRVGDTLVFNFTTGNHNVAEVRRGDFSSCNTNSPISISTAGPATIPLNSSGEHYYICTFPGHCGLGQMLAINVSAASSSPAPQPAMPPPVATPAPATPPPAATPSPAASPPMSTPPPTPSPVATPVPVPSPASGPMIYVVGDGLGWTVPPGGPIAYQTWAFNKTFRVGDTLVFNFTTGTHDVAEVRKAAFEPCNTTAPISTITAGPARITLTAPGEHFYICTFPSHCSLGQKLAINVTGTAAAPAPSGSAPAPSGSSPTPSGSATPPSPSPTGSLSPPPPPPGNSAPSVAVATLPLTILSVAIAFLY</sequence>
<evidence type="ECO:0000313" key="9">
    <source>
        <dbReference type="Proteomes" id="UP001642360"/>
    </source>
</evidence>
<gene>
    <name evidence="8" type="ORF">ILEXP_LOCUS8831</name>
</gene>
<dbReference type="PROSITE" id="PS51485">
    <property type="entry name" value="PHYTOCYANIN"/>
    <property type="match status" value="2"/>
</dbReference>
<accession>A0ABC8RGW3</accession>
<keyword evidence="2" id="KW-0186">Copper</keyword>
<keyword evidence="3" id="KW-1015">Disulfide bond</keyword>
<name>A0ABC8RGW3_9AQUA</name>
<feature type="domain" description="Phytocyanin" evidence="7">
    <location>
        <begin position="27"/>
        <end position="130"/>
    </location>
</feature>
<dbReference type="Gene3D" id="2.60.40.420">
    <property type="entry name" value="Cupredoxins - blue copper proteins"/>
    <property type="match status" value="2"/>
</dbReference>
<keyword evidence="1" id="KW-0479">Metal-binding</keyword>
<dbReference type="PRINTS" id="PR01217">
    <property type="entry name" value="PRICHEXTENSN"/>
</dbReference>
<dbReference type="GO" id="GO:0046872">
    <property type="term" value="F:metal ion binding"/>
    <property type="evidence" value="ECO:0007669"/>
    <property type="project" value="UniProtKB-KW"/>
</dbReference>
<dbReference type="Proteomes" id="UP001642360">
    <property type="component" value="Unassembled WGS sequence"/>
</dbReference>
<dbReference type="InterPro" id="IPR008972">
    <property type="entry name" value="Cupredoxin"/>
</dbReference>
<feature type="chain" id="PRO_5044840588" description="Phytocyanin domain-containing protein" evidence="6">
    <location>
        <begin position="26"/>
        <end position="362"/>
    </location>
</feature>
<dbReference type="Pfam" id="PF02298">
    <property type="entry name" value="Cu_bind_like"/>
    <property type="match status" value="2"/>
</dbReference>
<evidence type="ECO:0000256" key="4">
    <source>
        <dbReference type="ARBA" id="ARBA00023180"/>
    </source>
</evidence>
<evidence type="ECO:0000256" key="2">
    <source>
        <dbReference type="ARBA" id="ARBA00023008"/>
    </source>
</evidence>
<keyword evidence="9" id="KW-1185">Reference proteome</keyword>
<proteinExistence type="predicted"/>
<organism evidence="8 9">
    <name type="scientific">Ilex paraguariensis</name>
    <name type="common">yerba mate</name>
    <dbReference type="NCBI Taxonomy" id="185542"/>
    <lineage>
        <taxon>Eukaryota</taxon>
        <taxon>Viridiplantae</taxon>
        <taxon>Streptophyta</taxon>
        <taxon>Embryophyta</taxon>
        <taxon>Tracheophyta</taxon>
        <taxon>Spermatophyta</taxon>
        <taxon>Magnoliopsida</taxon>
        <taxon>eudicotyledons</taxon>
        <taxon>Gunneridae</taxon>
        <taxon>Pentapetalae</taxon>
        <taxon>asterids</taxon>
        <taxon>campanulids</taxon>
        <taxon>Aquifoliales</taxon>
        <taxon>Aquifoliaceae</taxon>
        <taxon>Ilex</taxon>
    </lineage>
</organism>
<dbReference type="PANTHER" id="PTHR33021">
    <property type="entry name" value="BLUE COPPER PROTEIN"/>
    <property type="match status" value="1"/>
</dbReference>
<reference evidence="8 9" key="1">
    <citation type="submission" date="2024-02" db="EMBL/GenBank/DDBJ databases">
        <authorList>
            <person name="Vignale AGUSTIN F."/>
            <person name="Sosa J E."/>
            <person name="Modenutti C."/>
        </authorList>
    </citation>
    <scope>NUCLEOTIDE SEQUENCE [LARGE SCALE GENOMIC DNA]</scope>
</reference>
<evidence type="ECO:0000256" key="6">
    <source>
        <dbReference type="SAM" id="SignalP"/>
    </source>
</evidence>
<feature type="region of interest" description="Disordered" evidence="5">
    <location>
        <begin position="132"/>
        <end position="182"/>
    </location>
</feature>
<feature type="compositionally biased region" description="Pro residues" evidence="5">
    <location>
        <begin position="321"/>
        <end position="339"/>
    </location>
</feature>
<protein>
    <recommendedName>
        <fullName evidence="7">Phytocyanin domain-containing protein</fullName>
    </recommendedName>
</protein>
<evidence type="ECO:0000256" key="5">
    <source>
        <dbReference type="SAM" id="MobiDB-lite"/>
    </source>
</evidence>
<feature type="region of interest" description="Disordered" evidence="5">
    <location>
        <begin position="296"/>
        <end position="343"/>
    </location>
</feature>
<dbReference type="PANTHER" id="PTHR33021:SF496">
    <property type="entry name" value="OS08G0482700 PROTEIN"/>
    <property type="match status" value="1"/>
</dbReference>
<comment type="caution">
    <text evidence="8">The sequence shown here is derived from an EMBL/GenBank/DDBJ whole genome shotgun (WGS) entry which is preliminary data.</text>
</comment>
<dbReference type="InterPro" id="IPR039391">
    <property type="entry name" value="Phytocyanin-like"/>
</dbReference>
<keyword evidence="4" id="KW-0325">Glycoprotein</keyword>
<keyword evidence="6" id="KW-0732">Signal</keyword>
<feature type="compositionally biased region" description="Pro residues" evidence="5">
    <location>
        <begin position="136"/>
        <end position="182"/>
    </location>
</feature>
<evidence type="ECO:0000259" key="7">
    <source>
        <dbReference type="PROSITE" id="PS51485"/>
    </source>
</evidence>
<feature type="domain" description="Phytocyanin" evidence="7">
    <location>
        <begin position="191"/>
        <end position="294"/>
    </location>
</feature>
<evidence type="ECO:0000313" key="8">
    <source>
        <dbReference type="EMBL" id="CAK9141267.1"/>
    </source>
</evidence>
<dbReference type="AlphaFoldDB" id="A0ABC8RGW3"/>
<dbReference type="InterPro" id="IPR028871">
    <property type="entry name" value="BlueCu_1_BS"/>
</dbReference>
<feature type="signal peptide" evidence="6">
    <location>
        <begin position="1"/>
        <end position="25"/>
    </location>
</feature>
<dbReference type="CDD" id="cd13920">
    <property type="entry name" value="Stellacyanin"/>
    <property type="match status" value="1"/>
</dbReference>
<feature type="compositionally biased region" description="Low complexity" evidence="5">
    <location>
        <begin position="296"/>
        <end position="320"/>
    </location>
</feature>
<dbReference type="InterPro" id="IPR003245">
    <property type="entry name" value="Phytocyanin_dom"/>
</dbReference>
<evidence type="ECO:0000256" key="3">
    <source>
        <dbReference type="ARBA" id="ARBA00023157"/>
    </source>
</evidence>
<dbReference type="EMBL" id="CAUOFW020001116">
    <property type="protein sequence ID" value="CAK9141267.1"/>
    <property type="molecule type" value="Genomic_DNA"/>
</dbReference>
<evidence type="ECO:0000256" key="1">
    <source>
        <dbReference type="ARBA" id="ARBA00022723"/>
    </source>
</evidence>
<dbReference type="PROSITE" id="PS00196">
    <property type="entry name" value="COPPER_BLUE"/>
    <property type="match status" value="1"/>
</dbReference>
<dbReference type="FunFam" id="2.60.40.420:FF:000034">
    <property type="entry name" value="Cupredoxin superfamily protein"/>
    <property type="match status" value="2"/>
</dbReference>
<dbReference type="SUPFAM" id="SSF49503">
    <property type="entry name" value="Cupredoxins"/>
    <property type="match status" value="2"/>
</dbReference>